<evidence type="ECO:0000313" key="2">
    <source>
        <dbReference type="Proteomes" id="UP000766698"/>
    </source>
</evidence>
<dbReference type="GO" id="GO:0004519">
    <property type="term" value="F:endonuclease activity"/>
    <property type="evidence" value="ECO:0007669"/>
    <property type="project" value="UniProtKB-KW"/>
</dbReference>
<dbReference type="EMBL" id="WMLF01000112">
    <property type="protein sequence ID" value="MBB1243938.1"/>
    <property type="molecule type" value="Genomic_DNA"/>
</dbReference>
<gene>
    <name evidence="1" type="ORF">GL263_10270</name>
</gene>
<reference evidence="2" key="1">
    <citation type="journal article" date="2020" name="Syst. Appl. Microbiol.">
        <title>Streptomyces alkaliterrae sp. nov., isolated from an alkaline soil, and emended descriptions of Streptomyces alkaliphilus, Streptomyces calidiresistens and Streptomyces durbertensis.</title>
        <authorList>
            <person name="Swiecimska M."/>
            <person name="Golinska P."/>
            <person name="Nouioui I."/>
            <person name="Wypij M."/>
            <person name="Rai M."/>
            <person name="Sangal V."/>
            <person name="Goodfellow M."/>
        </authorList>
    </citation>
    <scope>NUCLEOTIDE SEQUENCE [LARGE SCALE GENOMIC DNA]</scope>
    <source>
        <strain evidence="2">DSM 104538</strain>
    </source>
</reference>
<protein>
    <submittedName>
        <fullName evidence="1">Endonuclease</fullName>
    </submittedName>
</protein>
<dbReference type="SUPFAM" id="SSF48150">
    <property type="entry name" value="DNA-glycosylase"/>
    <property type="match status" value="1"/>
</dbReference>
<accession>A0ABR6EFA4</accession>
<name>A0ABR6EFA4_9ACTN</name>
<sequence length="216" mass="23477">MRGAGERRTAEALLEVCGRTYAEEAGIRLRDTPQPLYQLLVLATLLSARIRADAAVGAARALFSHGLRTPRAMAEASWQERVDALGEGGYRRYDESTSTMLGEAAEYVRDRYSGDLRRLHEDADGDVAVLQERLREMKGMGPVGADIYLREVQAVWPDVAPYLDSKAESGAERVGLPGSAGKLAKLTAEEDVAAFAAGLVRVSLDKSLAEEVRSRV</sequence>
<comment type="caution">
    <text evidence="1">The sequence shown here is derived from an EMBL/GenBank/DDBJ whole genome shotgun (WGS) entry which is preliminary data.</text>
</comment>
<dbReference type="Gene3D" id="1.10.340.30">
    <property type="entry name" value="Hypothetical protein, domain 2"/>
    <property type="match status" value="1"/>
</dbReference>
<keyword evidence="1" id="KW-0255">Endonuclease</keyword>
<organism evidence="1 2">
    <name type="scientific">Streptomyces durbertensis</name>
    <dbReference type="NCBI Taxonomy" id="2448886"/>
    <lineage>
        <taxon>Bacteria</taxon>
        <taxon>Bacillati</taxon>
        <taxon>Actinomycetota</taxon>
        <taxon>Actinomycetes</taxon>
        <taxon>Kitasatosporales</taxon>
        <taxon>Streptomycetaceae</taxon>
        <taxon>Streptomyces</taxon>
    </lineage>
</organism>
<dbReference type="Proteomes" id="UP000766698">
    <property type="component" value="Unassembled WGS sequence"/>
</dbReference>
<proteinExistence type="predicted"/>
<keyword evidence="1" id="KW-0378">Hydrolase</keyword>
<dbReference type="RefSeq" id="WP_182855301.1">
    <property type="nucleotide sequence ID" value="NZ_WMLF01000112.1"/>
</dbReference>
<evidence type="ECO:0000313" key="1">
    <source>
        <dbReference type="EMBL" id="MBB1243938.1"/>
    </source>
</evidence>
<dbReference type="InterPro" id="IPR011257">
    <property type="entry name" value="DNA_glycosylase"/>
</dbReference>
<keyword evidence="1" id="KW-0540">Nuclease</keyword>
<keyword evidence="2" id="KW-1185">Reference proteome</keyword>